<sequence>MREEVKTHNLRDRVGSRTYHLHIIGFHEGQLKPGELITELEKVEKYLDVIRELVGVKGWLENVWGRKRISSRGMYIRSTSDILPKWNDIRSIADIPKLGEIVPYLF</sequence>
<evidence type="ECO:0000313" key="1">
    <source>
        <dbReference type="EMBL" id="QNO52457.1"/>
    </source>
</evidence>
<organism evidence="1">
    <name type="scientific">Candidatus Methanophagaceae archaeon ANME-1 ERB6</name>
    <dbReference type="NCBI Taxonomy" id="2759912"/>
    <lineage>
        <taxon>Archaea</taxon>
        <taxon>Methanobacteriati</taxon>
        <taxon>Methanobacteriota</taxon>
        <taxon>Stenosarchaea group</taxon>
        <taxon>Methanomicrobia</taxon>
        <taxon>Candidatus Methanophagales</taxon>
        <taxon>Candidatus Methanophagaceae</taxon>
    </lineage>
</organism>
<protein>
    <submittedName>
        <fullName evidence="1">Uncharacterized protein</fullName>
    </submittedName>
</protein>
<gene>
    <name evidence="1" type="ORF">BDIGKBFL_00013</name>
</gene>
<proteinExistence type="predicted"/>
<accession>A0A7G9YWS3</accession>
<reference evidence="1" key="1">
    <citation type="submission" date="2020-06" db="EMBL/GenBank/DDBJ databases">
        <title>Unique genomic features of the anaerobic methanotrophic archaea.</title>
        <authorList>
            <person name="Chadwick G.L."/>
            <person name="Skennerton C.T."/>
            <person name="Laso-Perez R."/>
            <person name="Leu A.O."/>
            <person name="Speth D.R."/>
            <person name="Yu H."/>
            <person name="Morgan-Lang C."/>
            <person name="Hatzenpichler R."/>
            <person name="Goudeau D."/>
            <person name="Malmstrom R."/>
            <person name="Brazelton W.J."/>
            <person name="Woyke T."/>
            <person name="Hallam S.J."/>
            <person name="Tyson G.W."/>
            <person name="Wegener G."/>
            <person name="Boetius A."/>
            <person name="Orphan V."/>
        </authorList>
    </citation>
    <scope>NUCLEOTIDE SEQUENCE</scope>
</reference>
<dbReference type="EMBL" id="MT631511">
    <property type="protein sequence ID" value="QNO52457.1"/>
    <property type="molecule type" value="Genomic_DNA"/>
</dbReference>
<dbReference type="AlphaFoldDB" id="A0A7G9YWS3"/>
<name>A0A7G9YWS3_9EURY</name>